<evidence type="ECO:0000313" key="2">
    <source>
        <dbReference type="Proteomes" id="UP001285352"/>
    </source>
</evidence>
<dbReference type="EMBL" id="JAXAVU010000007">
    <property type="protein sequence ID" value="MDX8143209.1"/>
    <property type="molecule type" value="Genomic_DNA"/>
</dbReference>
<dbReference type="Proteomes" id="UP001285352">
    <property type="component" value="Unassembled WGS sequence"/>
</dbReference>
<comment type="caution">
    <text evidence="1">The sequence shown here is derived from an EMBL/GenBank/DDBJ whole genome shotgun (WGS) entry which is preliminary data.</text>
</comment>
<protein>
    <recommendedName>
        <fullName evidence="3">(2Fe-2S) ferredoxin domain-containing protein</fullName>
    </recommendedName>
</protein>
<keyword evidence="2" id="KW-1185">Reference proteome</keyword>
<gene>
    <name evidence="1" type="ORF">SK854_13865</name>
</gene>
<evidence type="ECO:0000313" key="1">
    <source>
        <dbReference type="EMBL" id="MDX8143209.1"/>
    </source>
</evidence>
<sequence length="145" mass="15185">MTDSSKLTVCRGCCCGTTEKHPGIDHEGQLRTLREGAGAGNVRVADCLDSCDYSNVVVVRPAPAVRARGTRPVWFGGVLTEEATQDILAWVAAGGPGQADMPDGLADRMIDQKTLPAVDEVAAGGGDRVVPLGVFADRLRPPTMP</sequence>
<name>A0ABU4UW28_9PSEU</name>
<reference evidence="1 2" key="1">
    <citation type="submission" date="2023-11" db="EMBL/GenBank/DDBJ databases">
        <title>Lentzea sokolovensis, sp. nov., Lentzea kristufkii, sp. nov., and Lentzea miocenensis, sp. nov., rare actinobacteria from Sokolov Coal Basin, Miocene lacustrine sediment, Czech Republic.</title>
        <authorList>
            <person name="Lara A."/>
            <person name="Kotroba L."/>
            <person name="Nouioui I."/>
            <person name="Neumann-Schaal M."/>
            <person name="Mast Y."/>
            <person name="Chronakova A."/>
        </authorList>
    </citation>
    <scope>NUCLEOTIDE SEQUENCE [LARGE SCALE GENOMIC DNA]</scope>
    <source>
        <strain evidence="1 2">BCCO 10_0061</strain>
    </source>
</reference>
<dbReference type="RefSeq" id="WP_319975482.1">
    <property type="nucleotide sequence ID" value="NZ_JAXAVU010000007.1"/>
</dbReference>
<accession>A0ABU4UW28</accession>
<proteinExistence type="predicted"/>
<reference evidence="1 2" key="2">
    <citation type="submission" date="2023-11" db="EMBL/GenBank/DDBJ databases">
        <authorList>
            <person name="Lara A.C."/>
            <person name="Chronakova A."/>
        </authorList>
    </citation>
    <scope>NUCLEOTIDE SEQUENCE [LARGE SCALE GENOMIC DNA]</scope>
    <source>
        <strain evidence="1 2">BCCO 10_0061</strain>
    </source>
</reference>
<evidence type="ECO:0008006" key="3">
    <source>
        <dbReference type="Google" id="ProtNLM"/>
    </source>
</evidence>
<organism evidence="1 2">
    <name type="scientific">Lentzea sokolovensis</name>
    <dbReference type="NCBI Taxonomy" id="3095429"/>
    <lineage>
        <taxon>Bacteria</taxon>
        <taxon>Bacillati</taxon>
        <taxon>Actinomycetota</taxon>
        <taxon>Actinomycetes</taxon>
        <taxon>Pseudonocardiales</taxon>
        <taxon>Pseudonocardiaceae</taxon>
        <taxon>Lentzea</taxon>
    </lineage>
</organism>